<evidence type="ECO:0000256" key="4">
    <source>
        <dbReference type="ARBA" id="ARBA00023163"/>
    </source>
</evidence>
<dbReference type="Pfam" id="PF03466">
    <property type="entry name" value="LysR_substrate"/>
    <property type="match status" value="1"/>
</dbReference>
<gene>
    <name evidence="6" type="ORF">Lmac_2035</name>
</gene>
<name>A0A0W0VZG7_9GAMM</name>
<accession>A0A0W0VZG7</accession>
<sequence length="294" mass="34027">MYNLRQIHCFLKVAELESFSLAANLLHLSPTAVSKQVKHLEEIIGEQLFLRTTRTVRLTEFGQLFYERCKLVEEQITAVSQLIESNKEQPQGELKVLVSTITSKEWVLEHLQDFIAKYPLLHLELIFSEQDEALSRPDIDIMVGFPVIPPATESLKYRKMFSCNNILCASKDFVSRYGKPLTAEDLPQFKIISHSLRKPAHFLPLADGGRLRCAKPIIYMNDFDALNKACLAGIGLFLTGDSLVKEWLDKGDLMQVLPQYRFRYYEIFMFYRAYDFELPKIRAFLDFFTERLPG</sequence>
<dbReference type="Pfam" id="PF00126">
    <property type="entry name" value="HTH_1"/>
    <property type="match status" value="1"/>
</dbReference>
<dbReference type="RefSeq" id="WP_058452771.1">
    <property type="nucleotide sequence ID" value="NZ_CAAAIB010000002.1"/>
</dbReference>
<evidence type="ECO:0000256" key="3">
    <source>
        <dbReference type="ARBA" id="ARBA00023125"/>
    </source>
</evidence>
<dbReference type="AlphaFoldDB" id="A0A0W0VZG7"/>
<dbReference type="PANTHER" id="PTHR30537:SF5">
    <property type="entry name" value="HTH-TYPE TRANSCRIPTIONAL ACTIVATOR TTDR-RELATED"/>
    <property type="match status" value="1"/>
</dbReference>
<dbReference type="InterPro" id="IPR058163">
    <property type="entry name" value="LysR-type_TF_proteobact-type"/>
</dbReference>
<comment type="similarity">
    <text evidence="1">Belongs to the LysR transcriptional regulatory family.</text>
</comment>
<organism evidence="6 7">
    <name type="scientific">Legionella maceachernii</name>
    <dbReference type="NCBI Taxonomy" id="466"/>
    <lineage>
        <taxon>Bacteria</taxon>
        <taxon>Pseudomonadati</taxon>
        <taxon>Pseudomonadota</taxon>
        <taxon>Gammaproteobacteria</taxon>
        <taxon>Legionellales</taxon>
        <taxon>Legionellaceae</taxon>
        <taxon>Legionella</taxon>
    </lineage>
</organism>
<dbReference type="STRING" id="466.Lmac_2035"/>
<feature type="domain" description="HTH lysR-type" evidence="5">
    <location>
        <begin position="1"/>
        <end position="59"/>
    </location>
</feature>
<evidence type="ECO:0000313" key="6">
    <source>
        <dbReference type="EMBL" id="KTD25671.1"/>
    </source>
</evidence>
<keyword evidence="3" id="KW-0238">DNA-binding</keyword>
<dbReference type="SUPFAM" id="SSF46785">
    <property type="entry name" value="Winged helix' DNA-binding domain"/>
    <property type="match status" value="1"/>
</dbReference>
<dbReference type="Proteomes" id="UP000054908">
    <property type="component" value="Unassembled WGS sequence"/>
</dbReference>
<dbReference type="SUPFAM" id="SSF53850">
    <property type="entry name" value="Periplasmic binding protein-like II"/>
    <property type="match status" value="1"/>
</dbReference>
<comment type="caution">
    <text evidence="6">The sequence shown here is derived from an EMBL/GenBank/DDBJ whole genome shotgun (WGS) entry which is preliminary data.</text>
</comment>
<dbReference type="OrthoDB" id="9786526at2"/>
<dbReference type="PATRIC" id="fig|466.6.peg.2156"/>
<keyword evidence="2" id="KW-0805">Transcription regulation</keyword>
<evidence type="ECO:0000256" key="2">
    <source>
        <dbReference type="ARBA" id="ARBA00023015"/>
    </source>
</evidence>
<dbReference type="InterPro" id="IPR036390">
    <property type="entry name" value="WH_DNA-bd_sf"/>
</dbReference>
<dbReference type="GO" id="GO:0003700">
    <property type="term" value="F:DNA-binding transcription factor activity"/>
    <property type="evidence" value="ECO:0007669"/>
    <property type="project" value="InterPro"/>
</dbReference>
<evidence type="ECO:0000256" key="1">
    <source>
        <dbReference type="ARBA" id="ARBA00009437"/>
    </source>
</evidence>
<dbReference type="Gene3D" id="3.40.190.290">
    <property type="match status" value="1"/>
</dbReference>
<reference evidence="6 7" key="1">
    <citation type="submission" date="2015-11" db="EMBL/GenBank/DDBJ databases">
        <title>Genomic analysis of 38 Legionella species identifies large and diverse effector repertoires.</title>
        <authorList>
            <person name="Burstein D."/>
            <person name="Amaro F."/>
            <person name="Zusman T."/>
            <person name="Lifshitz Z."/>
            <person name="Cohen O."/>
            <person name="Gilbert J.A."/>
            <person name="Pupko T."/>
            <person name="Shuman H.A."/>
            <person name="Segal G."/>
        </authorList>
    </citation>
    <scope>NUCLEOTIDE SEQUENCE [LARGE SCALE GENOMIC DNA]</scope>
    <source>
        <strain evidence="6 7">PX-1-G2-E2</strain>
    </source>
</reference>
<keyword evidence="7" id="KW-1185">Reference proteome</keyword>
<evidence type="ECO:0000259" key="5">
    <source>
        <dbReference type="PROSITE" id="PS50931"/>
    </source>
</evidence>
<dbReference type="InterPro" id="IPR036388">
    <property type="entry name" value="WH-like_DNA-bd_sf"/>
</dbReference>
<dbReference type="InterPro" id="IPR000847">
    <property type="entry name" value="LysR_HTH_N"/>
</dbReference>
<protein>
    <submittedName>
        <fullName evidence="6">Transcriptional regulator</fullName>
    </submittedName>
</protein>
<keyword evidence="4" id="KW-0804">Transcription</keyword>
<dbReference type="EMBL" id="LNYL01000044">
    <property type="protein sequence ID" value="KTD25671.1"/>
    <property type="molecule type" value="Genomic_DNA"/>
</dbReference>
<dbReference type="PANTHER" id="PTHR30537">
    <property type="entry name" value="HTH-TYPE TRANSCRIPTIONAL REGULATOR"/>
    <property type="match status" value="1"/>
</dbReference>
<dbReference type="PROSITE" id="PS50931">
    <property type="entry name" value="HTH_LYSR"/>
    <property type="match status" value="1"/>
</dbReference>
<dbReference type="GO" id="GO:0003677">
    <property type="term" value="F:DNA binding"/>
    <property type="evidence" value="ECO:0007669"/>
    <property type="project" value="UniProtKB-KW"/>
</dbReference>
<proteinExistence type="inferred from homology"/>
<dbReference type="FunFam" id="1.10.10.10:FF:000001">
    <property type="entry name" value="LysR family transcriptional regulator"/>
    <property type="match status" value="1"/>
</dbReference>
<evidence type="ECO:0000313" key="7">
    <source>
        <dbReference type="Proteomes" id="UP000054908"/>
    </source>
</evidence>
<dbReference type="InterPro" id="IPR005119">
    <property type="entry name" value="LysR_subst-bd"/>
</dbReference>
<dbReference type="PRINTS" id="PR00039">
    <property type="entry name" value="HTHLYSR"/>
</dbReference>
<dbReference type="Gene3D" id="1.10.10.10">
    <property type="entry name" value="Winged helix-like DNA-binding domain superfamily/Winged helix DNA-binding domain"/>
    <property type="match status" value="1"/>
</dbReference>